<evidence type="ECO:0000313" key="3">
    <source>
        <dbReference type="EMBL" id="PJZ67180.1"/>
    </source>
</evidence>
<proteinExistence type="predicted"/>
<feature type="region of interest" description="Disordered" evidence="1">
    <location>
        <begin position="64"/>
        <end position="92"/>
    </location>
</feature>
<comment type="caution">
    <text evidence="3">The sequence shown here is derived from an EMBL/GenBank/DDBJ whole genome shotgun (WGS) entry which is preliminary data.</text>
</comment>
<evidence type="ECO:0008006" key="5">
    <source>
        <dbReference type="Google" id="ProtNLM"/>
    </source>
</evidence>
<dbReference type="Proteomes" id="UP000231912">
    <property type="component" value="Unassembled WGS sequence"/>
</dbReference>
<feature type="signal peptide" evidence="2">
    <location>
        <begin position="1"/>
        <end position="20"/>
    </location>
</feature>
<dbReference type="EMBL" id="NPDT01000001">
    <property type="protein sequence ID" value="PJZ67180.1"/>
    <property type="molecule type" value="Genomic_DNA"/>
</dbReference>
<sequence length="271" mass="30115">MAYRWLLTLCLVLFTSNLLASSLTLKNGKVLQGKVVNQTRTEVQIEVDGKILTIPKTDIVELNLKDTPKQEPKKEPVKEKAKEEPVKQPEEPIGSKWYNKPRWSYSIRSAVVPGWGFWKADRKYLAIGTFILFAGAAYSTVHTQSAFNSAKNAYEQGATNYFAYALSDPVLSSPSNTTQRLVLAFLVNKGPYNHYQGLAGEGNNYQYVLGLVYGLQVLYSYYLGTKAEQAAGISEGPNSGFKFSVAPSYQPMIIGGNGLGWNGEVRYDVRF</sequence>
<organism evidence="3 4">
    <name type="scientific">Leptospira wolffii</name>
    <dbReference type="NCBI Taxonomy" id="409998"/>
    <lineage>
        <taxon>Bacteria</taxon>
        <taxon>Pseudomonadati</taxon>
        <taxon>Spirochaetota</taxon>
        <taxon>Spirochaetia</taxon>
        <taxon>Leptospirales</taxon>
        <taxon>Leptospiraceae</taxon>
        <taxon>Leptospira</taxon>
    </lineage>
</organism>
<evidence type="ECO:0000313" key="4">
    <source>
        <dbReference type="Proteomes" id="UP000231912"/>
    </source>
</evidence>
<dbReference type="AlphaFoldDB" id="A0A2M9ZFG7"/>
<gene>
    <name evidence="3" type="ORF">CH371_03715</name>
</gene>
<evidence type="ECO:0000256" key="1">
    <source>
        <dbReference type="SAM" id="MobiDB-lite"/>
    </source>
</evidence>
<dbReference type="RefSeq" id="WP_100757712.1">
    <property type="nucleotide sequence ID" value="NZ_NPDT01000001.1"/>
</dbReference>
<keyword evidence="2" id="KW-0732">Signal</keyword>
<reference evidence="3 4" key="1">
    <citation type="submission" date="2017-07" db="EMBL/GenBank/DDBJ databases">
        <title>Leptospira spp. isolated from tropical soils.</title>
        <authorList>
            <person name="Thibeaux R."/>
            <person name="Iraola G."/>
            <person name="Ferres I."/>
            <person name="Bierque E."/>
            <person name="Girault D."/>
            <person name="Soupe-Gilbert M.-E."/>
            <person name="Picardeau M."/>
            <person name="Goarant C."/>
        </authorList>
    </citation>
    <scope>NUCLEOTIDE SEQUENCE [LARGE SCALE GENOMIC DNA]</scope>
    <source>
        <strain evidence="3 4">FH2-C-A2</strain>
    </source>
</reference>
<accession>A0A2M9ZFG7</accession>
<protein>
    <recommendedName>
        <fullName evidence="5">DUF5683 domain-containing protein</fullName>
    </recommendedName>
</protein>
<name>A0A2M9ZFG7_9LEPT</name>
<dbReference type="NCBIfam" id="NF047433">
    <property type="entry name" value="Lepto_7_Nterm"/>
    <property type="match status" value="1"/>
</dbReference>
<feature type="compositionally biased region" description="Basic and acidic residues" evidence="1">
    <location>
        <begin position="64"/>
        <end position="90"/>
    </location>
</feature>
<evidence type="ECO:0000256" key="2">
    <source>
        <dbReference type="SAM" id="SignalP"/>
    </source>
</evidence>
<feature type="chain" id="PRO_5043159174" description="DUF5683 domain-containing protein" evidence="2">
    <location>
        <begin position="21"/>
        <end position="271"/>
    </location>
</feature>